<evidence type="ECO:0000313" key="5">
    <source>
        <dbReference type="EMBL" id="KAK4114768.1"/>
    </source>
</evidence>
<sequence>MAPNLSDDEIDDLLYSARIGDKDELTTLLSALAERENTTPADILTHAKDEGKSTCLHMATGNGHLDMVKLLLSYFTSDSVSKETKQSFLDAPNEFGNTGLHWAALGGHLAVVKLLVENGASPALANDKNYVPLDLASFGDKFEVVDYFLAQSGGLEAENAEEGMDAAGVQLEDGNDDDGNE</sequence>
<evidence type="ECO:0000256" key="2">
    <source>
        <dbReference type="ARBA" id="ARBA00023043"/>
    </source>
</evidence>
<dbReference type="GeneID" id="89934585"/>
<dbReference type="PANTHER" id="PTHR24171:SF10">
    <property type="entry name" value="ANKYRIN REPEAT DOMAIN-CONTAINING PROTEIN 29-LIKE"/>
    <property type="match status" value="1"/>
</dbReference>
<dbReference type="SUPFAM" id="SSF48403">
    <property type="entry name" value="Ankyrin repeat"/>
    <property type="match status" value="1"/>
</dbReference>
<feature type="non-terminal residue" evidence="5">
    <location>
        <position position="181"/>
    </location>
</feature>
<dbReference type="Gene3D" id="1.25.40.20">
    <property type="entry name" value="Ankyrin repeat-containing domain"/>
    <property type="match status" value="1"/>
</dbReference>
<dbReference type="Pfam" id="PF00023">
    <property type="entry name" value="Ank"/>
    <property type="match status" value="1"/>
</dbReference>
<reference evidence="5" key="2">
    <citation type="submission" date="2023-05" db="EMBL/GenBank/DDBJ databases">
        <authorList>
            <consortium name="Lawrence Berkeley National Laboratory"/>
            <person name="Steindorff A."/>
            <person name="Hensen N."/>
            <person name="Bonometti L."/>
            <person name="Westerberg I."/>
            <person name="Brannstrom I.O."/>
            <person name="Guillou S."/>
            <person name="Cros-Aarteil S."/>
            <person name="Calhoun S."/>
            <person name="Haridas S."/>
            <person name="Kuo A."/>
            <person name="Mondo S."/>
            <person name="Pangilinan J."/>
            <person name="Riley R."/>
            <person name="Labutti K."/>
            <person name="Andreopoulos B."/>
            <person name="Lipzen A."/>
            <person name="Chen C."/>
            <person name="Yanf M."/>
            <person name="Daum C."/>
            <person name="Ng V."/>
            <person name="Clum A."/>
            <person name="Ohm R."/>
            <person name="Martin F."/>
            <person name="Silar P."/>
            <person name="Natvig D."/>
            <person name="Lalanne C."/>
            <person name="Gautier V."/>
            <person name="Ament-Velasquez S.L."/>
            <person name="Kruys A."/>
            <person name="Hutchinson M.I."/>
            <person name="Powell A.J."/>
            <person name="Barry K."/>
            <person name="Miller A.N."/>
            <person name="Grigoriev I.V."/>
            <person name="Debuchy R."/>
            <person name="Gladieux P."/>
            <person name="Thoren M.H."/>
            <person name="Johannesson H."/>
        </authorList>
    </citation>
    <scope>NUCLEOTIDE SEQUENCE</scope>
    <source>
        <strain evidence="5">CBS 508.74</strain>
    </source>
</reference>
<keyword evidence="1" id="KW-0677">Repeat</keyword>
<dbReference type="InterPro" id="IPR036770">
    <property type="entry name" value="Ankyrin_rpt-contain_sf"/>
</dbReference>
<dbReference type="EMBL" id="MU853336">
    <property type="protein sequence ID" value="KAK4114768.1"/>
    <property type="molecule type" value="Genomic_DNA"/>
</dbReference>
<dbReference type="PANTHER" id="PTHR24171">
    <property type="entry name" value="ANKYRIN REPEAT DOMAIN-CONTAINING PROTEIN 39-RELATED"/>
    <property type="match status" value="1"/>
</dbReference>
<protein>
    <submittedName>
        <fullName evidence="5">Ankyrin repeat-containing protein YAR1</fullName>
    </submittedName>
</protein>
<dbReference type="InterPro" id="IPR002110">
    <property type="entry name" value="Ankyrin_rpt"/>
</dbReference>
<dbReference type="Pfam" id="PF12796">
    <property type="entry name" value="Ank_2"/>
    <property type="match status" value="1"/>
</dbReference>
<evidence type="ECO:0000256" key="4">
    <source>
        <dbReference type="SAM" id="MobiDB-lite"/>
    </source>
</evidence>
<reference evidence="5" key="1">
    <citation type="journal article" date="2023" name="Mol. Phylogenet. Evol.">
        <title>Genome-scale phylogeny and comparative genomics of the fungal order Sordariales.</title>
        <authorList>
            <person name="Hensen N."/>
            <person name="Bonometti L."/>
            <person name="Westerberg I."/>
            <person name="Brannstrom I.O."/>
            <person name="Guillou S."/>
            <person name="Cros-Aarteil S."/>
            <person name="Calhoun S."/>
            <person name="Haridas S."/>
            <person name="Kuo A."/>
            <person name="Mondo S."/>
            <person name="Pangilinan J."/>
            <person name="Riley R."/>
            <person name="LaButti K."/>
            <person name="Andreopoulos B."/>
            <person name="Lipzen A."/>
            <person name="Chen C."/>
            <person name="Yan M."/>
            <person name="Daum C."/>
            <person name="Ng V."/>
            <person name="Clum A."/>
            <person name="Steindorff A."/>
            <person name="Ohm R.A."/>
            <person name="Martin F."/>
            <person name="Silar P."/>
            <person name="Natvig D.O."/>
            <person name="Lalanne C."/>
            <person name="Gautier V."/>
            <person name="Ament-Velasquez S.L."/>
            <person name="Kruys A."/>
            <person name="Hutchinson M.I."/>
            <person name="Powell A.J."/>
            <person name="Barry K."/>
            <person name="Miller A.N."/>
            <person name="Grigoriev I.V."/>
            <person name="Debuchy R."/>
            <person name="Gladieux P."/>
            <person name="Hiltunen Thoren M."/>
            <person name="Johannesson H."/>
        </authorList>
    </citation>
    <scope>NUCLEOTIDE SEQUENCE</scope>
    <source>
        <strain evidence="5">CBS 508.74</strain>
    </source>
</reference>
<keyword evidence="2 3" id="KW-0040">ANK repeat</keyword>
<gene>
    <name evidence="5" type="ORF">N656DRAFT_673804</name>
</gene>
<evidence type="ECO:0000256" key="1">
    <source>
        <dbReference type="ARBA" id="ARBA00022737"/>
    </source>
</evidence>
<comment type="caution">
    <text evidence="5">The sequence shown here is derived from an EMBL/GenBank/DDBJ whole genome shotgun (WGS) entry which is preliminary data.</text>
</comment>
<dbReference type="Proteomes" id="UP001302812">
    <property type="component" value="Unassembled WGS sequence"/>
</dbReference>
<dbReference type="PROSITE" id="PS50297">
    <property type="entry name" value="ANK_REP_REGION"/>
    <property type="match status" value="1"/>
</dbReference>
<proteinExistence type="predicted"/>
<keyword evidence="6" id="KW-1185">Reference proteome</keyword>
<organism evidence="5 6">
    <name type="scientific">Canariomyces notabilis</name>
    <dbReference type="NCBI Taxonomy" id="2074819"/>
    <lineage>
        <taxon>Eukaryota</taxon>
        <taxon>Fungi</taxon>
        <taxon>Dikarya</taxon>
        <taxon>Ascomycota</taxon>
        <taxon>Pezizomycotina</taxon>
        <taxon>Sordariomycetes</taxon>
        <taxon>Sordariomycetidae</taxon>
        <taxon>Sordariales</taxon>
        <taxon>Chaetomiaceae</taxon>
        <taxon>Canariomyces</taxon>
    </lineage>
</organism>
<dbReference type="AlphaFoldDB" id="A0AAN6THY3"/>
<accession>A0AAN6THY3</accession>
<dbReference type="RefSeq" id="XP_064672338.1">
    <property type="nucleotide sequence ID" value="XM_064810460.1"/>
</dbReference>
<evidence type="ECO:0000313" key="6">
    <source>
        <dbReference type="Proteomes" id="UP001302812"/>
    </source>
</evidence>
<feature type="repeat" description="ANK" evidence="3">
    <location>
        <begin position="95"/>
        <end position="127"/>
    </location>
</feature>
<dbReference type="SMART" id="SM00248">
    <property type="entry name" value="ANK"/>
    <property type="match status" value="3"/>
</dbReference>
<feature type="region of interest" description="Disordered" evidence="4">
    <location>
        <begin position="162"/>
        <end position="181"/>
    </location>
</feature>
<dbReference type="PROSITE" id="PS50088">
    <property type="entry name" value="ANK_REPEAT"/>
    <property type="match status" value="1"/>
</dbReference>
<evidence type="ECO:0000256" key="3">
    <source>
        <dbReference type="PROSITE-ProRule" id="PRU00023"/>
    </source>
</evidence>
<name>A0AAN6THY3_9PEZI</name>